<sequence length="82" mass="9568">MIGIIIWNSILSIFLIVIMHQLYVYGIDTLTVPKTRDLVYKPTKRYNDIMSLPKPNSKVEPLQEDSMQTELRDFLNQIKKGT</sequence>
<accession>A0A6C0JZK3</accession>
<protein>
    <submittedName>
        <fullName evidence="2">Uncharacterized protein</fullName>
    </submittedName>
</protein>
<dbReference type="AlphaFoldDB" id="A0A6C0JZK3"/>
<keyword evidence="1" id="KW-0812">Transmembrane</keyword>
<evidence type="ECO:0000313" key="2">
    <source>
        <dbReference type="EMBL" id="QHU09204.1"/>
    </source>
</evidence>
<evidence type="ECO:0000256" key="1">
    <source>
        <dbReference type="SAM" id="Phobius"/>
    </source>
</evidence>
<keyword evidence="1" id="KW-1133">Transmembrane helix</keyword>
<organism evidence="2">
    <name type="scientific">viral metagenome</name>
    <dbReference type="NCBI Taxonomy" id="1070528"/>
    <lineage>
        <taxon>unclassified sequences</taxon>
        <taxon>metagenomes</taxon>
        <taxon>organismal metagenomes</taxon>
    </lineage>
</organism>
<proteinExistence type="predicted"/>
<reference evidence="2" key="1">
    <citation type="journal article" date="2020" name="Nature">
        <title>Giant virus diversity and host interactions through global metagenomics.</title>
        <authorList>
            <person name="Schulz F."/>
            <person name="Roux S."/>
            <person name="Paez-Espino D."/>
            <person name="Jungbluth S."/>
            <person name="Walsh D.A."/>
            <person name="Denef V.J."/>
            <person name="McMahon K.D."/>
            <person name="Konstantinidis K.T."/>
            <person name="Eloe-Fadrosh E.A."/>
            <person name="Kyrpides N.C."/>
            <person name="Woyke T."/>
        </authorList>
    </citation>
    <scope>NUCLEOTIDE SEQUENCE</scope>
    <source>
        <strain evidence="2">GVMAG-S-1074260-58</strain>
    </source>
</reference>
<feature type="transmembrane region" description="Helical" evidence="1">
    <location>
        <begin position="6"/>
        <end position="26"/>
    </location>
</feature>
<name>A0A6C0JZK3_9ZZZZ</name>
<keyword evidence="1" id="KW-0472">Membrane</keyword>
<dbReference type="EMBL" id="MN740706">
    <property type="protein sequence ID" value="QHU09204.1"/>
    <property type="molecule type" value="Genomic_DNA"/>
</dbReference>